<dbReference type="EMBL" id="UYRX01001077">
    <property type="protein sequence ID" value="VDK88058.1"/>
    <property type="molecule type" value="Genomic_DNA"/>
</dbReference>
<protein>
    <submittedName>
        <fullName evidence="1">Uncharacterized protein</fullName>
    </submittedName>
</protein>
<proteinExistence type="predicted"/>
<feature type="non-terminal residue" evidence="1">
    <location>
        <position position="58"/>
    </location>
</feature>
<dbReference type="STRING" id="42156.A0A3P6V767"/>
<reference evidence="1 2" key="1">
    <citation type="submission" date="2018-08" db="EMBL/GenBank/DDBJ databases">
        <authorList>
            <person name="Laetsch R D."/>
            <person name="Stevens L."/>
            <person name="Kumar S."/>
            <person name="Blaxter L. M."/>
        </authorList>
    </citation>
    <scope>NUCLEOTIDE SEQUENCE [LARGE SCALE GENOMIC DNA]</scope>
</reference>
<keyword evidence="2" id="KW-1185">Reference proteome</keyword>
<dbReference type="AlphaFoldDB" id="A0A3P6V767"/>
<accession>A0A3P6V767</accession>
<organism evidence="1 2">
    <name type="scientific">Litomosoides sigmodontis</name>
    <name type="common">Filarial nematode worm</name>
    <dbReference type="NCBI Taxonomy" id="42156"/>
    <lineage>
        <taxon>Eukaryota</taxon>
        <taxon>Metazoa</taxon>
        <taxon>Ecdysozoa</taxon>
        <taxon>Nematoda</taxon>
        <taxon>Chromadorea</taxon>
        <taxon>Rhabditida</taxon>
        <taxon>Spirurina</taxon>
        <taxon>Spiruromorpha</taxon>
        <taxon>Filarioidea</taxon>
        <taxon>Onchocercidae</taxon>
        <taxon>Litomosoides</taxon>
    </lineage>
</organism>
<sequence>MAMDDTDRENQLNEVQALESIYSDPPECFSYAVDNDAQIKGCVTVVLSKIEDGIAVHA</sequence>
<dbReference type="Proteomes" id="UP000277928">
    <property type="component" value="Unassembled WGS sequence"/>
</dbReference>
<evidence type="ECO:0000313" key="2">
    <source>
        <dbReference type="Proteomes" id="UP000277928"/>
    </source>
</evidence>
<name>A0A3P6V767_LITSI</name>
<gene>
    <name evidence="1" type="ORF">NLS_LOCUS8471</name>
</gene>
<evidence type="ECO:0000313" key="1">
    <source>
        <dbReference type="EMBL" id="VDK88058.1"/>
    </source>
</evidence>